<proteinExistence type="predicted"/>
<evidence type="ECO:0000313" key="2">
    <source>
        <dbReference type="EMBL" id="NOJ69383.1"/>
    </source>
</evidence>
<reference evidence="2 3" key="1">
    <citation type="submission" date="2020-05" db="EMBL/GenBank/DDBJ databases">
        <title>Whole genome sequencing and identification of novel metabolites from Paenibacillus alvei strain JR949.</title>
        <authorList>
            <person name="Rajendhran J."/>
            <person name="Sree Pranav P."/>
            <person name="Mahalakshmi B."/>
            <person name="Karthikeyan R."/>
        </authorList>
    </citation>
    <scope>NUCLEOTIDE SEQUENCE [LARGE SCALE GENOMIC DNA]</scope>
    <source>
        <strain evidence="2 3">JR949</strain>
    </source>
</reference>
<dbReference type="AlphaFoldDB" id="A0AAP7DGE1"/>
<dbReference type="EMBL" id="JABFOR010000002">
    <property type="protein sequence ID" value="NOJ69383.1"/>
    <property type="molecule type" value="Genomic_DNA"/>
</dbReference>
<feature type="compositionally biased region" description="Basic and acidic residues" evidence="1">
    <location>
        <begin position="25"/>
        <end position="36"/>
    </location>
</feature>
<accession>A0AAP7DGE1</accession>
<organism evidence="2 3">
    <name type="scientific">Paenibacillus alvei</name>
    <name type="common">Bacillus alvei</name>
    <dbReference type="NCBI Taxonomy" id="44250"/>
    <lineage>
        <taxon>Bacteria</taxon>
        <taxon>Bacillati</taxon>
        <taxon>Bacillota</taxon>
        <taxon>Bacilli</taxon>
        <taxon>Bacillales</taxon>
        <taxon>Paenibacillaceae</taxon>
        <taxon>Paenibacillus</taxon>
    </lineage>
</organism>
<sequence>MQQILILFHDEVEVAVVKSTFAEAGRADDSNEKELPPKFALSASGTRAGVAV</sequence>
<evidence type="ECO:0000256" key="1">
    <source>
        <dbReference type="SAM" id="MobiDB-lite"/>
    </source>
</evidence>
<dbReference type="Proteomes" id="UP000552038">
    <property type="component" value="Unassembled WGS sequence"/>
</dbReference>
<protein>
    <submittedName>
        <fullName evidence="2">Uncharacterized protein</fullName>
    </submittedName>
</protein>
<evidence type="ECO:0000313" key="3">
    <source>
        <dbReference type="Proteomes" id="UP000552038"/>
    </source>
</evidence>
<comment type="caution">
    <text evidence="2">The sequence shown here is derived from an EMBL/GenBank/DDBJ whole genome shotgun (WGS) entry which is preliminary data.</text>
</comment>
<gene>
    <name evidence="2" type="ORF">HMI46_02265</name>
</gene>
<feature type="region of interest" description="Disordered" evidence="1">
    <location>
        <begin position="25"/>
        <end position="52"/>
    </location>
</feature>
<name>A0AAP7DGE1_PAEAL</name>